<dbReference type="Proteomes" id="UP000756530">
    <property type="component" value="Unassembled WGS sequence"/>
</dbReference>
<sequence length="185" mass="20091">MRFGVFLATLAALASTPVFAQDENQQFEPLDVIEGPGDIPEDQVFDEDAPFDEYGNPLILGQDPQEPNLPLRSGEGETVTTVQKGPEVTKGTGAVLRGLDKLAGTPIDLQLTTGQTGELGWLQVTMAECRYPSDNPQGDAFAHLVIRNGNEEETLFDGWMVASSPALSALDHSRFDVWVIRCTTE</sequence>
<evidence type="ECO:0000256" key="1">
    <source>
        <dbReference type="SAM" id="SignalP"/>
    </source>
</evidence>
<reference evidence="2 3" key="1">
    <citation type="submission" date="2021-05" db="EMBL/GenBank/DDBJ databases">
        <title>Culturable bacteria isolated from Daya Bay.</title>
        <authorList>
            <person name="Zheng W."/>
            <person name="Yu S."/>
            <person name="Huang Y."/>
        </authorList>
    </citation>
    <scope>NUCLEOTIDE SEQUENCE [LARGE SCALE GENOMIC DNA]</scope>
    <source>
        <strain evidence="2 3">DP4N28-5</strain>
    </source>
</reference>
<accession>A0ABS6SZT2</accession>
<dbReference type="InterPro" id="IPR019225">
    <property type="entry name" value="DUF2155"/>
</dbReference>
<feature type="chain" id="PRO_5045719234" evidence="1">
    <location>
        <begin position="21"/>
        <end position="185"/>
    </location>
</feature>
<feature type="signal peptide" evidence="1">
    <location>
        <begin position="1"/>
        <end position="20"/>
    </location>
</feature>
<organism evidence="2 3">
    <name type="scientific">Maritimibacter dapengensis</name>
    <dbReference type="NCBI Taxonomy" id="2836868"/>
    <lineage>
        <taxon>Bacteria</taxon>
        <taxon>Pseudomonadati</taxon>
        <taxon>Pseudomonadota</taxon>
        <taxon>Alphaproteobacteria</taxon>
        <taxon>Rhodobacterales</taxon>
        <taxon>Roseobacteraceae</taxon>
        <taxon>Maritimibacter</taxon>
    </lineage>
</organism>
<name>A0ABS6SZT2_9RHOB</name>
<protein>
    <submittedName>
        <fullName evidence="2">DUF2155 domain-containing protein</fullName>
    </submittedName>
</protein>
<gene>
    <name evidence="2" type="ORF">KJP28_03780</name>
</gene>
<keyword evidence="3" id="KW-1185">Reference proteome</keyword>
<dbReference type="RefSeq" id="WP_218390887.1">
    <property type="nucleotide sequence ID" value="NZ_JAHUZE010000001.1"/>
</dbReference>
<evidence type="ECO:0000313" key="2">
    <source>
        <dbReference type="EMBL" id="MBV7378033.1"/>
    </source>
</evidence>
<proteinExistence type="predicted"/>
<dbReference type="Pfam" id="PF09923">
    <property type="entry name" value="DUF2155"/>
    <property type="match status" value="1"/>
</dbReference>
<evidence type="ECO:0000313" key="3">
    <source>
        <dbReference type="Proteomes" id="UP000756530"/>
    </source>
</evidence>
<dbReference type="EMBL" id="JAHUZE010000001">
    <property type="protein sequence ID" value="MBV7378033.1"/>
    <property type="molecule type" value="Genomic_DNA"/>
</dbReference>
<comment type="caution">
    <text evidence="2">The sequence shown here is derived from an EMBL/GenBank/DDBJ whole genome shotgun (WGS) entry which is preliminary data.</text>
</comment>
<keyword evidence="1" id="KW-0732">Signal</keyword>